<dbReference type="InterPro" id="IPR001849">
    <property type="entry name" value="PH_domain"/>
</dbReference>
<evidence type="ECO:0000256" key="1">
    <source>
        <dbReference type="SAM" id="MobiDB-lite"/>
    </source>
</evidence>
<dbReference type="VEuPathDB" id="FungiDB:SeMB42_g07489"/>
<feature type="compositionally biased region" description="Low complexity" evidence="1">
    <location>
        <begin position="788"/>
        <end position="798"/>
    </location>
</feature>
<feature type="compositionally biased region" description="Pro residues" evidence="1">
    <location>
        <begin position="633"/>
        <end position="642"/>
    </location>
</feature>
<feature type="compositionally biased region" description="Basic and acidic residues" evidence="1">
    <location>
        <begin position="346"/>
        <end position="360"/>
    </location>
</feature>
<dbReference type="InterPro" id="IPR011993">
    <property type="entry name" value="PH-like_dom_sf"/>
</dbReference>
<feature type="region of interest" description="Disordered" evidence="1">
    <location>
        <begin position="242"/>
        <end position="289"/>
    </location>
</feature>
<feature type="compositionally biased region" description="Low complexity" evidence="1">
    <location>
        <begin position="668"/>
        <end position="677"/>
    </location>
</feature>
<feature type="region of interest" description="Disordered" evidence="1">
    <location>
        <begin position="549"/>
        <end position="576"/>
    </location>
</feature>
<feature type="compositionally biased region" description="Pro residues" evidence="1">
    <location>
        <begin position="558"/>
        <end position="574"/>
    </location>
</feature>
<feature type="compositionally biased region" description="Low complexity" evidence="1">
    <location>
        <begin position="320"/>
        <end position="333"/>
    </location>
</feature>
<comment type="caution">
    <text evidence="3">The sequence shown here is derived from an EMBL/GenBank/DDBJ whole genome shotgun (WGS) entry which is preliminary data.</text>
</comment>
<dbReference type="Gene3D" id="2.30.29.30">
    <property type="entry name" value="Pleckstrin-homology domain (PH domain)/Phosphotyrosine-binding domain (PTB)"/>
    <property type="match status" value="1"/>
</dbReference>
<proteinExistence type="predicted"/>
<evidence type="ECO:0000313" key="4">
    <source>
        <dbReference type="Proteomes" id="UP000320475"/>
    </source>
</evidence>
<feature type="region of interest" description="Disordered" evidence="1">
    <location>
        <begin position="301"/>
        <end position="449"/>
    </location>
</feature>
<feature type="region of interest" description="Disordered" evidence="1">
    <location>
        <begin position="484"/>
        <end position="505"/>
    </location>
</feature>
<dbReference type="AlphaFoldDB" id="A0A507D4X4"/>
<dbReference type="Proteomes" id="UP000320475">
    <property type="component" value="Unassembled WGS sequence"/>
</dbReference>
<reference evidence="3 4" key="1">
    <citation type="journal article" date="2019" name="Sci. Rep.">
        <title>Comparative genomics of chytrid fungi reveal insights into the obligate biotrophic and pathogenic lifestyle of Synchytrium endobioticum.</title>
        <authorList>
            <person name="van de Vossenberg B.T.L.H."/>
            <person name="Warris S."/>
            <person name="Nguyen H.D.T."/>
            <person name="van Gent-Pelzer M.P.E."/>
            <person name="Joly D.L."/>
            <person name="van de Geest H.C."/>
            <person name="Bonants P.J.M."/>
            <person name="Smith D.S."/>
            <person name="Levesque C.A."/>
            <person name="van der Lee T.A.J."/>
        </authorList>
    </citation>
    <scope>NUCLEOTIDE SEQUENCE [LARGE SCALE GENOMIC DNA]</scope>
    <source>
        <strain evidence="3 4">LEV6574</strain>
    </source>
</reference>
<dbReference type="SUPFAM" id="SSF50729">
    <property type="entry name" value="PH domain-like"/>
    <property type="match status" value="1"/>
</dbReference>
<sequence>MPTAKPTTSLSSSSSVNASIIHRKGGLQQKLELNANGSKPGLFNAWLTCYVVLTERQLLHYASITAFVDGKKHLCALDMANATAVQVLQHKEKNVCMFRLTLHNDAVYLYTCKGKDDMTAWTLAIQGIAKVAGALHIEALEAKLAETKYAARGATTISRTSEAMQYVEKIQTLQLMLEKAKMKYIANQGGLHYNPSSNPRLPLHSSTSNLSPRKIQDIRVGASLQTTPARSCDVSIGMGGATMKKKRDEHDLQHNPSQLRQHTKVCPADPGDNDTPLQPPPSSLNDDEARRELAEALAAVQKRMTMSSAKTASSGTFTDSPSVSSRPSVLRQQYGASADLLHTKPKGTELQDSAGDRVCESAESEPIQEDSSSSSSPTPVQKGDISVSMEPASTGSSTTAATTTTTTTPAMPPPPSPPPKPKSASQQCLTSLSDPDPAPPFIPVTKQNRTTNLPLSRVAQHQHLIKASSCKELGVAAQPRTQSATAALSRVPQPDHHKSSGVSLAHAAKSAAIQGRLSLTALTGAMTDDDALDKDVSGNDDATITIKSVHSHHAAEASPPPPPPPPPAPMPMPRTGPVFAEQLKAKVAQKQSLAGVIAAPPPPPMPSASTGPVFAEQLKAKVAQKQSSITCIAPPPPPPPPMASGGTELSLTDQLKAKIAKRQTQAQSPTSPATNAPAPAPNGLSFVDQLQAKVAQKQAQVQDGRPMMPSSTTTPNPMLGSNTMTLAAEAPPPPPPMPSATSNIPTNGPPARPPGMIADRTTKPGLQAGGIDLASQLAARVHGRRAASEASVASPVPSGHTHDVRIPPPPLAPLSAARPARDTGPPAPLQSELHKAFAKLASRALPESSTSADADADIPDVHLPALPRASMLRKAGCSGDAEQSPNAAAPLLKSAVRGPPVPPAPMLPPAPILRLKK</sequence>
<feature type="region of interest" description="Disordered" evidence="1">
    <location>
        <begin position="625"/>
        <end position="768"/>
    </location>
</feature>
<protein>
    <recommendedName>
        <fullName evidence="2">PH domain-containing protein</fullName>
    </recommendedName>
</protein>
<feature type="compositionally biased region" description="Low complexity" evidence="1">
    <location>
        <begin position="687"/>
        <end position="718"/>
    </location>
</feature>
<name>A0A507D4X4_9FUNG</name>
<feature type="compositionally biased region" description="Pro residues" evidence="1">
    <location>
        <begin position="410"/>
        <end position="421"/>
    </location>
</feature>
<dbReference type="PROSITE" id="PS50003">
    <property type="entry name" value="PH_DOMAIN"/>
    <property type="match status" value="1"/>
</dbReference>
<organism evidence="3 4">
    <name type="scientific">Synchytrium endobioticum</name>
    <dbReference type="NCBI Taxonomy" id="286115"/>
    <lineage>
        <taxon>Eukaryota</taxon>
        <taxon>Fungi</taxon>
        <taxon>Fungi incertae sedis</taxon>
        <taxon>Chytridiomycota</taxon>
        <taxon>Chytridiomycota incertae sedis</taxon>
        <taxon>Chytridiomycetes</taxon>
        <taxon>Synchytriales</taxon>
        <taxon>Synchytriaceae</taxon>
        <taxon>Synchytrium</taxon>
    </lineage>
</organism>
<feature type="compositionally biased region" description="Low complexity" evidence="1">
    <location>
        <begin position="391"/>
        <end position="409"/>
    </location>
</feature>
<evidence type="ECO:0000313" key="3">
    <source>
        <dbReference type="EMBL" id="TPX46552.1"/>
    </source>
</evidence>
<gene>
    <name evidence="3" type="ORF">SeLEV6574_g03176</name>
</gene>
<feature type="compositionally biased region" description="Polar residues" evidence="1">
    <location>
        <begin position="304"/>
        <end position="319"/>
    </location>
</feature>
<dbReference type="EMBL" id="QEAM01000101">
    <property type="protein sequence ID" value="TPX46552.1"/>
    <property type="molecule type" value="Genomic_DNA"/>
</dbReference>
<feature type="region of interest" description="Disordered" evidence="1">
    <location>
        <begin position="780"/>
        <end position="829"/>
    </location>
</feature>
<accession>A0A507D4X4</accession>
<feature type="domain" description="PH" evidence="2">
    <location>
        <begin position="20"/>
        <end position="130"/>
    </location>
</feature>
<feature type="region of interest" description="Disordered" evidence="1">
    <location>
        <begin position="874"/>
        <end position="917"/>
    </location>
</feature>
<feature type="compositionally biased region" description="Pro residues" evidence="1">
    <location>
        <begin position="899"/>
        <end position="911"/>
    </location>
</feature>
<evidence type="ECO:0000259" key="2">
    <source>
        <dbReference type="PROSITE" id="PS50003"/>
    </source>
</evidence>